<evidence type="ECO:0000256" key="1">
    <source>
        <dbReference type="SAM" id="MobiDB-lite"/>
    </source>
</evidence>
<feature type="compositionally biased region" description="Basic residues" evidence="1">
    <location>
        <begin position="116"/>
        <end position="125"/>
    </location>
</feature>
<keyword evidence="3" id="KW-1185">Reference proteome</keyword>
<proteinExistence type="predicted"/>
<dbReference type="Proteomes" id="UP000037136">
    <property type="component" value="Unassembled WGS sequence"/>
</dbReference>
<protein>
    <submittedName>
        <fullName evidence="2">Uncharacterized protein</fullName>
    </submittedName>
</protein>
<feature type="region of interest" description="Disordered" evidence="1">
    <location>
        <begin position="48"/>
        <end position="82"/>
    </location>
</feature>
<dbReference type="AlphaFoldDB" id="A0A2A9PIF5"/>
<sequence length="291" mass="30819">MPTQRPLLPRWAHLPTQSSSSTARQGSLHFPMAHQSLAQLRGRAALSPVSSACSASSSSSSSSSSPSPSPPSASSSSSPSSSLSPSVFIASLMTASSLMTIDGPAPTCDPLGRAPSLRRHHRHRCLGSGSGSLRRLRNLLASDAGSQAHDPSPPRLRGRCLLDDCLWPDHRPSSSPVRPPRGRVCHAIRTSCDEPWPSIDRLPSSTPMSKADFAALPPTIQRKYSAWLEPLQVPAAGQETATNQRGGRGRSVHQLVRRTSPAVGSGLDRAPLSPPPLLPSYRGRIKSGDPL</sequence>
<dbReference type="EMBL" id="LAZP02000114">
    <property type="protein sequence ID" value="PFH60673.1"/>
    <property type="molecule type" value="Genomic_DNA"/>
</dbReference>
<evidence type="ECO:0000313" key="2">
    <source>
        <dbReference type="EMBL" id="PFH60673.1"/>
    </source>
</evidence>
<accession>A0A2A9PIF5</accession>
<name>A0A2A9PIF5_OPHUN</name>
<feature type="region of interest" description="Disordered" evidence="1">
    <location>
        <begin position="237"/>
        <end position="291"/>
    </location>
</feature>
<reference evidence="2 3" key="2">
    <citation type="journal article" date="2017" name="Sci. Rep.">
        <title>Ant-infecting Ophiocordyceps genomes reveal a high diversity of potential behavioral manipulation genes and a possible major role for enterotoxins.</title>
        <authorList>
            <person name="de Bekker C."/>
            <person name="Ohm R.A."/>
            <person name="Evans H.C."/>
            <person name="Brachmann A."/>
            <person name="Hughes D.P."/>
        </authorList>
    </citation>
    <scope>NUCLEOTIDE SEQUENCE [LARGE SCALE GENOMIC DNA]</scope>
    <source>
        <strain evidence="2 3">SC16a</strain>
    </source>
</reference>
<organism evidence="2 3">
    <name type="scientific">Ophiocordyceps unilateralis</name>
    <name type="common">Zombie-ant fungus</name>
    <name type="synonym">Torrubia unilateralis</name>
    <dbReference type="NCBI Taxonomy" id="268505"/>
    <lineage>
        <taxon>Eukaryota</taxon>
        <taxon>Fungi</taxon>
        <taxon>Dikarya</taxon>
        <taxon>Ascomycota</taxon>
        <taxon>Pezizomycotina</taxon>
        <taxon>Sordariomycetes</taxon>
        <taxon>Hypocreomycetidae</taxon>
        <taxon>Hypocreales</taxon>
        <taxon>Ophiocordycipitaceae</taxon>
        <taxon>Ophiocordyceps</taxon>
    </lineage>
</organism>
<gene>
    <name evidence="2" type="ORF">XA68_10543</name>
</gene>
<reference evidence="2 3" key="1">
    <citation type="journal article" date="2015" name="BMC Genomics">
        <title>Gene expression during zombie ant biting behavior reflects the complexity underlying fungal parasitic behavioral manipulation.</title>
        <authorList>
            <person name="de Bekker C."/>
            <person name="Ohm R.A."/>
            <person name="Loreto R.G."/>
            <person name="Sebastian A."/>
            <person name="Albert I."/>
            <person name="Merrow M."/>
            <person name="Brachmann A."/>
            <person name="Hughes D.P."/>
        </authorList>
    </citation>
    <scope>NUCLEOTIDE SEQUENCE [LARGE SCALE GENOMIC DNA]</scope>
    <source>
        <strain evidence="2 3">SC16a</strain>
    </source>
</reference>
<feature type="compositionally biased region" description="Polar residues" evidence="1">
    <location>
        <begin position="15"/>
        <end position="25"/>
    </location>
</feature>
<evidence type="ECO:0000313" key="3">
    <source>
        <dbReference type="Proteomes" id="UP000037136"/>
    </source>
</evidence>
<comment type="caution">
    <text evidence="2">The sequence shown here is derived from an EMBL/GenBank/DDBJ whole genome shotgun (WGS) entry which is preliminary data.</text>
</comment>
<feature type="region of interest" description="Disordered" evidence="1">
    <location>
        <begin position="109"/>
        <end position="129"/>
    </location>
</feature>
<feature type="region of interest" description="Disordered" evidence="1">
    <location>
        <begin position="1"/>
        <end position="35"/>
    </location>
</feature>